<evidence type="ECO:0000313" key="2">
    <source>
        <dbReference type="EMBL" id="SMO55160.1"/>
    </source>
</evidence>
<feature type="transmembrane region" description="Helical" evidence="1">
    <location>
        <begin position="245"/>
        <end position="264"/>
    </location>
</feature>
<keyword evidence="3" id="KW-1185">Reference proteome</keyword>
<gene>
    <name evidence="2" type="ORF">SAMN06265348_103279</name>
</gene>
<proteinExistence type="predicted"/>
<dbReference type="AlphaFoldDB" id="A0A521C8W8"/>
<keyword evidence="1" id="KW-1133">Transmembrane helix</keyword>
<keyword evidence="1" id="KW-0472">Membrane</keyword>
<keyword evidence="1" id="KW-0812">Transmembrane</keyword>
<name>A0A521C8W8_9SPHI</name>
<sequence>MEFGLHSGITACTGAEVNILADGTFGIRVVQISLQKKLVQILSKKEYTLGINQIKTIDIHGPVAITLTGKGVLIKKSAVLETVTEQSLRNLFPSYKPEEFYVQHFRSAAYSFVAFVRKEIADSLISAFKKQGAEILLLGLGPFVTDHILTQLNHYAKSLNFDGHQLSLDEDKAWIDYAYEQGARAGFDLKIDIEPIPEQFVLSYAAAFQLLLNDRLELITVESEEFKNDLLEATAKLKFKQIGTLVLFFFFLILLLNFLLFSYYNAANQELAGKVGQRSDRYTDRQKLEAEVKEKEAQVKLIGWNRGIRYAYLCDQIGQTVPAAVSLSELSMDNSIRISGQSANVYIVHDWIYALKKEPWVKGVQLEKYATDDQKEAQVFTLNVKY</sequence>
<evidence type="ECO:0000313" key="3">
    <source>
        <dbReference type="Proteomes" id="UP000320300"/>
    </source>
</evidence>
<dbReference type="InterPro" id="IPR007813">
    <property type="entry name" value="PilN"/>
</dbReference>
<dbReference type="Pfam" id="PF05137">
    <property type="entry name" value="PilN"/>
    <property type="match status" value="1"/>
</dbReference>
<dbReference type="RefSeq" id="WP_142527474.1">
    <property type="nucleotide sequence ID" value="NZ_CBCSJO010000004.1"/>
</dbReference>
<evidence type="ECO:0000256" key="1">
    <source>
        <dbReference type="SAM" id="Phobius"/>
    </source>
</evidence>
<dbReference type="EMBL" id="FXTN01000003">
    <property type="protein sequence ID" value="SMO55160.1"/>
    <property type="molecule type" value="Genomic_DNA"/>
</dbReference>
<dbReference type="Proteomes" id="UP000320300">
    <property type="component" value="Unassembled WGS sequence"/>
</dbReference>
<accession>A0A521C8W8</accession>
<organism evidence="2 3">
    <name type="scientific">Pedobacter westerhofensis</name>
    <dbReference type="NCBI Taxonomy" id="425512"/>
    <lineage>
        <taxon>Bacteria</taxon>
        <taxon>Pseudomonadati</taxon>
        <taxon>Bacteroidota</taxon>
        <taxon>Sphingobacteriia</taxon>
        <taxon>Sphingobacteriales</taxon>
        <taxon>Sphingobacteriaceae</taxon>
        <taxon>Pedobacter</taxon>
    </lineage>
</organism>
<dbReference type="OrthoDB" id="783374at2"/>
<reference evidence="2 3" key="1">
    <citation type="submission" date="2017-05" db="EMBL/GenBank/DDBJ databases">
        <authorList>
            <person name="Varghese N."/>
            <person name="Submissions S."/>
        </authorList>
    </citation>
    <scope>NUCLEOTIDE SEQUENCE [LARGE SCALE GENOMIC DNA]</scope>
    <source>
        <strain evidence="2 3">DSM 19036</strain>
    </source>
</reference>
<protein>
    <submittedName>
        <fullName evidence="2">Fimbrial assembly protein (PilN)</fullName>
    </submittedName>
</protein>